<organism evidence="2 3">
    <name type="scientific">Mesobacillus boroniphilus JCM 21738</name>
    <dbReference type="NCBI Taxonomy" id="1294265"/>
    <lineage>
        <taxon>Bacteria</taxon>
        <taxon>Bacillati</taxon>
        <taxon>Bacillota</taxon>
        <taxon>Bacilli</taxon>
        <taxon>Bacillales</taxon>
        <taxon>Bacillaceae</taxon>
        <taxon>Mesobacillus</taxon>
    </lineage>
</organism>
<feature type="domain" description="UPF0302" evidence="1">
    <location>
        <begin position="9"/>
        <end position="49"/>
    </location>
</feature>
<dbReference type="Pfam" id="PF08864">
    <property type="entry name" value="UPF0302"/>
    <property type="match status" value="1"/>
</dbReference>
<dbReference type="InterPro" id="IPR014963">
    <property type="entry name" value="UPF0302_N"/>
</dbReference>
<dbReference type="InterPro" id="IPR038091">
    <property type="entry name" value="UPF0302_N_sf"/>
</dbReference>
<evidence type="ECO:0000313" key="3">
    <source>
        <dbReference type="Proteomes" id="UP000018949"/>
    </source>
</evidence>
<dbReference type="Gene3D" id="3.40.1530.30">
    <property type="entry name" value="Uncharacterised family UPF0302, N-terminal domain"/>
    <property type="match status" value="1"/>
</dbReference>
<evidence type="ECO:0000313" key="2">
    <source>
        <dbReference type="EMBL" id="GAE43490.1"/>
    </source>
</evidence>
<reference evidence="2 3" key="1">
    <citation type="submission" date="2013-12" db="EMBL/GenBank/DDBJ databases">
        <title>NBRP : Genome information of microbial organism related human and environment.</title>
        <authorList>
            <person name="Hattori M."/>
            <person name="Oshima K."/>
            <person name="Inaba H."/>
            <person name="Suda W."/>
            <person name="Sakamoto M."/>
            <person name="Iino T."/>
            <person name="Kitahara M."/>
            <person name="Oshida Y."/>
            <person name="Iida T."/>
            <person name="Kudo T."/>
            <person name="Itoh T."/>
            <person name="Ahmed I."/>
            <person name="Ohkuma M."/>
        </authorList>
    </citation>
    <scope>NUCLEOTIDE SEQUENCE [LARGE SCALE GENOMIC DNA]</scope>
    <source>
        <strain evidence="2 3">JCM 21738</strain>
    </source>
</reference>
<accession>W4RGD6</accession>
<dbReference type="EMBL" id="BAUW01000001">
    <property type="protein sequence ID" value="GAE43490.1"/>
    <property type="molecule type" value="Genomic_DNA"/>
</dbReference>
<comment type="caution">
    <text evidence="2">The sequence shown here is derived from an EMBL/GenBank/DDBJ whole genome shotgun (WGS) entry which is preliminary data.</text>
</comment>
<sequence>MTTPVSVNEKKDFIRWFLNHYQLKRRECVWILNYLMSHDQLMEKVHFVKVHNIVQGD</sequence>
<protein>
    <recommendedName>
        <fullName evidence="1">UPF0302 domain-containing protein</fullName>
    </recommendedName>
</protein>
<name>W4RGD6_9BACI</name>
<evidence type="ECO:0000259" key="1">
    <source>
        <dbReference type="Pfam" id="PF08864"/>
    </source>
</evidence>
<dbReference type="Proteomes" id="UP000018949">
    <property type="component" value="Unassembled WGS sequence"/>
</dbReference>
<gene>
    <name evidence="2" type="ORF">JCM21738_128</name>
</gene>
<dbReference type="eggNOG" id="COG5582">
    <property type="taxonomic scope" value="Bacteria"/>
</dbReference>
<keyword evidence="3" id="KW-1185">Reference proteome</keyword>
<proteinExistence type="predicted"/>
<dbReference type="AlphaFoldDB" id="W4RGD6"/>